<keyword evidence="7" id="KW-0677">Repeat</keyword>
<feature type="transmembrane region" description="Helical" evidence="15">
    <location>
        <begin position="620"/>
        <end position="643"/>
    </location>
</feature>
<proteinExistence type="inferred from homology"/>
<organism evidence="17 18">
    <name type="scientific">Strongylocentrotus purpuratus</name>
    <name type="common">Purple sea urchin</name>
    <dbReference type="NCBI Taxonomy" id="7668"/>
    <lineage>
        <taxon>Eukaryota</taxon>
        <taxon>Metazoa</taxon>
        <taxon>Echinodermata</taxon>
        <taxon>Eleutherozoa</taxon>
        <taxon>Echinozoa</taxon>
        <taxon>Echinoidea</taxon>
        <taxon>Euechinoidea</taxon>
        <taxon>Echinacea</taxon>
        <taxon>Camarodonta</taxon>
        <taxon>Echinidea</taxon>
        <taxon>Strongylocentrotidae</taxon>
        <taxon>Strongylocentrotus</taxon>
    </lineage>
</organism>
<keyword evidence="13" id="KW-0325">Glycoprotein</keyword>
<reference evidence="18" key="1">
    <citation type="submission" date="2015-02" db="EMBL/GenBank/DDBJ databases">
        <title>Genome sequencing for Strongylocentrotus purpuratus.</title>
        <authorList>
            <person name="Murali S."/>
            <person name="Liu Y."/>
            <person name="Vee V."/>
            <person name="English A."/>
            <person name="Wang M."/>
            <person name="Skinner E."/>
            <person name="Han Y."/>
            <person name="Muzny D.M."/>
            <person name="Worley K.C."/>
            <person name="Gibbs R.A."/>
        </authorList>
    </citation>
    <scope>NUCLEOTIDE SEQUENCE</scope>
</reference>
<feature type="transmembrane region" description="Helical" evidence="15">
    <location>
        <begin position="121"/>
        <end position="140"/>
    </location>
</feature>
<feature type="compositionally biased region" description="Low complexity" evidence="14">
    <location>
        <begin position="481"/>
        <end position="498"/>
    </location>
</feature>
<dbReference type="FunFam" id="1.20.1420.30:FF:000004">
    <property type="entry name" value="Sodium/potassium/calcium exchanger 2 isoform 1"/>
    <property type="match status" value="1"/>
</dbReference>
<sequence>MKHIGHYMCSRTRWARVLCLCSVFVMGGVYHFFFNFEQAFRNSPGEIPRLKSGDGQINGDGILEHSVRMRHLLQTNLTTDPTTDQGMQSVTDAGNASNNTQPNSGIYPRDLFTLQQKKDGAIVLHVILMIYMFVALAIVCDEFFVPALSVITDKLDLSDDVAGATFMAAGGSAPELFTSLIGVFFARSDVGVGTIVGSAVFNILFVIGMCATFSKGVLSLTWWPLFRDCFFYSLSLSMLLYSFSDTRIEWYESLCLLMIYILYVLFMKFNVPIERWVKSRLLRKKVSAIKEIPPIVQLEVKMNGRRVSLPHFRNNASMFRHGALQLMLHTLDPLSDSDIVEDKAMQLQVMAKSQQKTGGPQPTGNGKDTSGQPHEQSASRPESARSNQKLTISYHNGYTNGDIIMDEPTQITTVSQACDSPLSVKTGNGIRLTPLPTNGHHPNTTDINQLSNNAAFLHQTNEPLDHAKGNGNGNGNGLHETTINLNGATNGGTNTDLNDAPIANGVDHQFEKSTEQLTTAGAMHDVESPESTEQPDMADMEVEEPLDISWPKGWRKQVTYILLAPLVYVLYFTLPDVRRVESRKWYSVTFIGCIFWIAGFSYLMVWMAKEVGDTIGIEERVMGLTILAAGTSIPDLITSVIVARKGLGDMAVSSSVGSNIFDITVGLPLPWILWSISQNGASVSVDSKGLFCSIFLLFGMLILVVILIAVNKWRMTKIMGGCMFLFYLAFLAISLLLLADIIPCIIGV</sequence>
<dbReference type="GO" id="GO:0070588">
    <property type="term" value="P:calcium ion transmembrane transport"/>
    <property type="evidence" value="ECO:0000318"/>
    <property type="project" value="GO_Central"/>
</dbReference>
<dbReference type="AlphaFoldDB" id="A0A7M7RFU6"/>
<evidence type="ECO:0000256" key="7">
    <source>
        <dbReference type="ARBA" id="ARBA00022737"/>
    </source>
</evidence>
<dbReference type="InterPro" id="IPR044880">
    <property type="entry name" value="NCX_ion-bd_dom_sf"/>
</dbReference>
<dbReference type="GO" id="GO:0015293">
    <property type="term" value="F:symporter activity"/>
    <property type="evidence" value="ECO:0007669"/>
    <property type="project" value="UniProtKB-KW"/>
</dbReference>
<dbReference type="CTD" id="25769"/>
<keyword evidence="4" id="KW-0050">Antiport</keyword>
<dbReference type="Gene3D" id="1.20.1420.30">
    <property type="entry name" value="NCX, central ion-binding region"/>
    <property type="match status" value="2"/>
</dbReference>
<evidence type="ECO:0000256" key="13">
    <source>
        <dbReference type="ARBA" id="ARBA00023180"/>
    </source>
</evidence>
<dbReference type="OrthoDB" id="2127281at2759"/>
<dbReference type="FunFam" id="1.20.1420.30:FF:000002">
    <property type="entry name" value="Sodium/potassium/calcium exchanger 2 isoform 1"/>
    <property type="match status" value="1"/>
</dbReference>
<evidence type="ECO:0000256" key="10">
    <source>
        <dbReference type="ARBA" id="ARBA00022989"/>
    </source>
</evidence>
<feature type="transmembrane region" description="Helical" evidence="15">
    <location>
        <begin position="14"/>
        <end position="33"/>
    </location>
</feature>
<evidence type="ECO:0000256" key="9">
    <source>
        <dbReference type="ARBA" id="ARBA00022847"/>
    </source>
</evidence>
<dbReference type="Pfam" id="PF01699">
    <property type="entry name" value="Na_Ca_ex"/>
    <property type="match status" value="2"/>
</dbReference>
<keyword evidence="18" id="KW-1185">Reference proteome</keyword>
<feature type="region of interest" description="Disordered" evidence="14">
    <location>
        <begin position="78"/>
        <end position="102"/>
    </location>
</feature>
<dbReference type="KEGG" id="spu:582498"/>
<evidence type="ECO:0000256" key="3">
    <source>
        <dbReference type="ARBA" id="ARBA00022448"/>
    </source>
</evidence>
<comment type="similarity">
    <text evidence="2">Belongs to the Ca(2+):cation antiporter (CaCA) (TC 2.A.19) family. SLC24A subfamily.</text>
</comment>
<keyword evidence="10 15" id="KW-1133">Transmembrane helix</keyword>
<feature type="region of interest" description="Disordered" evidence="14">
    <location>
        <begin position="462"/>
        <end position="498"/>
    </location>
</feature>
<evidence type="ECO:0000256" key="12">
    <source>
        <dbReference type="ARBA" id="ARBA00023136"/>
    </source>
</evidence>
<protein>
    <recommendedName>
        <fullName evidence="16">Sodium/calcium exchanger membrane region domain-containing protein</fullName>
    </recommendedName>
</protein>
<dbReference type="EnsemblMetazoa" id="XM_782447">
    <property type="protein sequence ID" value="XP_787540"/>
    <property type="gene ID" value="LOC582498"/>
</dbReference>
<keyword evidence="11" id="KW-0406">Ion transport</keyword>
<dbReference type="InterPro" id="IPR004837">
    <property type="entry name" value="NaCa_Exmemb"/>
</dbReference>
<evidence type="ECO:0000256" key="14">
    <source>
        <dbReference type="SAM" id="MobiDB-lite"/>
    </source>
</evidence>
<accession>A0A7M7RFU6</accession>
<feature type="region of interest" description="Disordered" evidence="14">
    <location>
        <begin position="350"/>
        <end position="387"/>
    </location>
</feature>
<keyword evidence="8" id="KW-0106">Calcium</keyword>
<keyword evidence="5" id="KW-0109">Calcium transport</keyword>
<evidence type="ECO:0000256" key="5">
    <source>
        <dbReference type="ARBA" id="ARBA00022568"/>
    </source>
</evidence>
<keyword evidence="12 15" id="KW-0472">Membrane</keyword>
<evidence type="ECO:0000256" key="15">
    <source>
        <dbReference type="SAM" id="Phobius"/>
    </source>
</evidence>
<evidence type="ECO:0000256" key="6">
    <source>
        <dbReference type="ARBA" id="ARBA00022692"/>
    </source>
</evidence>
<evidence type="ECO:0000256" key="11">
    <source>
        <dbReference type="ARBA" id="ARBA00023065"/>
    </source>
</evidence>
<feature type="transmembrane region" description="Helical" evidence="15">
    <location>
        <begin position="161"/>
        <end position="186"/>
    </location>
</feature>
<keyword evidence="9" id="KW-0769">Symport</keyword>
<dbReference type="GO" id="GO:0005262">
    <property type="term" value="F:calcium channel activity"/>
    <property type="evidence" value="ECO:0000318"/>
    <property type="project" value="GO_Central"/>
</dbReference>
<dbReference type="NCBIfam" id="TIGR00367">
    <property type="entry name" value="calcium/sodium antiporter"/>
    <property type="match status" value="1"/>
</dbReference>
<feature type="transmembrane region" description="Helical" evidence="15">
    <location>
        <begin position="192"/>
        <end position="213"/>
    </location>
</feature>
<feature type="transmembrane region" description="Helical" evidence="15">
    <location>
        <begin position="722"/>
        <end position="742"/>
    </location>
</feature>
<reference evidence="17" key="2">
    <citation type="submission" date="2021-01" db="UniProtKB">
        <authorList>
            <consortium name="EnsemblMetazoa"/>
        </authorList>
    </citation>
    <scope>IDENTIFICATION</scope>
</reference>
<feature type="transmembrane region" description="Helical" evidence="15">
    <location>
        <begin position="250"/>
        <end position="271"/>
    </location>
</feature>
<keyword evidence="6 15" id="KW-0812">Transmembrane</keyword>
<feature type="domain" description="Sodium/calcium exchanger membrane region" evidence="16">
    <location>
        <begin position="126"/>
        <end position="267"/>
    </location>
</feature>
<evidence type="ECO:0000256" key="8">
    <source>
        <dbReference type="ARBA" id="ARBA00022837"/>
    </source>
</evidence>
<feature type="transmembrane region" description="Helical" evidence="15">
    <location>
        <begin position="558"/>
        <end position="574"/>
    </location>
</feature>
<dbReference type="InParanoid" id="A0A7M7RFU6"/>
<dbReference type="EnsemblMetazoa" id="XM_030977210">
    <property type="protein sequence ID" value="XP_030833070"/>
    <property type="gene ID" value="LOC582498"/>
</dbReference>
<feature type="domain" description="Sodium/calcium exchanger membrane region" evidence="16">
    <location>
        <begin position="587"/>
        <end position="735"/>
    </location>
</feature>
<dbReference type="GO" id="GO:0005886">
    <property type="term" value="C:plasma membrane"/>
    <property type="evidence" value="ECO:0000318"/>
    <property type="project" value="GO_Central"/>
</dbReference>
<feature type="transmembrane region" description="Helical" evidence="15">
    <location>
        <begin position="688"/>
        <end position="710"/>
    </location>
</feature>
<keyword evidence="3" id="KW-0813">Transport</keyword>
<dbReference type="InterPro" id="IPR004481">
    <property type="entry name" value="K/Na/Ca-exchanger"/>
</dbReference>
<dbReference type="GeneID" id="582498"/>
<evidence type="ECO:0000256" key="1">
    <source>
        <dbReference type="ARBA" id="ARBA00004141"/>
    </source>
</evidence>
<feature type="transmembrane region" description="Helical" evidence="15">
    <location>
        <begin position="586"/>
        <end position="608"/>
    </location>
</feature>
<evidence type="ECO:0000259" key="16">
    <source>
        <dbReference type="Pfam" id="PF01699"/>
    </source>
</evidence>
<dbReference type="PANTHER" id="PTHR10846:SF72">
    <property type="entry name" value="SODIUM_POTASSIUM_CALCIUM EXCHANGER NCKX30C"/>
    <property type="match status" value="1"/>
</dbReference>
<evidence type="ECO:0000256" key="2">
    <source>
        <dbReference type="ARBA" id="ARBA00005364"/>
    </source>
</evidence>
<dbReference type="GO" id="GO:0006874">
    <property type="term" value="P:intracellular calcium ion homeostasis"/>
    <property type="evidence" value="ECO:0000318"/>
    <property type="project" value="GO_Central"/>
</dbReference>
<dbReference type="RefSeq" id="XP_030833069.1">
    <property type="nucleotide sequence ID" value="XM_030977209.1"/>
</dbReference>
<dbReference type="RefSeq" id="XP_030833070.1">
    <property type="nucleotide sequence ID" value="XM_030977210.1"/>
</dbReference>
<evidence type="ECO:0000313" key="18">
    <source>
        <dbReference type="Proteomes" id="UP000007110"/>
    </source>
</evidence>
<dbReference type="RefSeq" id="XP_787540.4">
    <property type="nucleotide sequence ID" value="XM_782447.5"/>
</dbReference>
<dbReference type="EnsemblMetazoa" id="XM_030977209">
    <property type="protein sequence ID" value="XP_030833069"/>
    <property type="gene ID" value="LOC582498"/>
</dbReference>
<dbReference type="Proteomes" id="UP000007110">
    <property type="component" value="Unassembled WGS sequence"/>
</dbReference>
<evidence type="ECO:0000313" key="17">
    <source>
        <dbReference type="EnsemblMetazoa" id="XP_787540"/>
    </source>
</evidence>
<feature type="transmembrane region" description="Helical" evidence="15">
    <location>
        <begin position="225"/>
        <end position="244"/>
    </location>
</feature>
<dbReference type="OMA" id="NGIMQLM"/>
<feature type="compositionally biased region" description="Polar residues" evidence="14">
    <location>
        <begin position="351"/>
        <end position="387"/>
    </location>
</feature>
<evidence type="ECO:0000256" key="4">
    <source>
        <dbReference type="ARBA" id="ARBA00022449"/>
    </source>
</evidence>
<dbReference type="GO" id="GO:0008273">
    <property type="term" value="F:calcium, potassium:sodium antiporter activity"/>
    <property type="evidence" value="ECO:0000318"/>
    <property type="project" value="GO_Central"/>
</dbReference>
<dbReference type="PANTHER" id="PTHR10846">
    <property type="entry name" value="SODIUM/POTASSIUM/CALCIUM EXCHANGER"/>
    <property type="match status" value="1"/>
</dbReference>
<name>A0A7M7RFU6_STRPU</name>
<comment type="subcellular location">
    <subcellularLocation>
        <location evidence="1">Membrane</location>
        <topology evidence="1">Multi-pass membrane protein</topology>
    </subcellularLocation>
</comment>